<accession>C7ML06</accession>
<gene>
    <name evidence="2" type="ordered locus">Ccur_12730</name>
</gene>
<dbReference type="eggNOG" id="ENOG5030NJM">
    <property type="taxonomic scope" value="Bacteria"/>
</dbReference>
<evidence type="ECO:0000256" key="1">
    <source>
        <dbReference type="SAM" id="Phobius"/>
    </source>
</evidence>
<name>C7ML06_CRYCD</name>
<dbReference type="RefSeq" id="WP_015778816.1">
    <property type="nucleotide sequence ID" value="NC_013170.1"/>
</dbReference>
<feature type="transmembrane region" description="Helical" evidence="1">
    <location>
        <begin position="38"/>
        <end position="62"/>
    </location>
</feature>
<dbReference type="Proteomes" id="UP000000954">
    <property type="component" value="Chromosome"/>
</dbReference>
<feature type="transmembrane region" description="Helical" evidence="1">
    <location>
        <begin position="6"/>
        <end position="26"/>
    </location>
</feature>
<dbReference type="AlphaFoldDB" id="C7ML06"/>
<keyword evidence="1" id="KW-1133">Transmembrane helix</keyword>
<feature type="transmembrane region" description="Helical" evidence="1">
    <location>
        <begin position="74"/>
        <end position="94"/>
    </location>
</feature>
<evidence type="ECO:0000313" key="2">
    <source>
        <dbReference type="EMBL" id="ACU94953.1"/>
    </source>
</evidence>
<keyword evidence="1" id="KW-0812">Transmembrane</keyword>
<dbReference type="EMBL" id="CP001682">
    <property type="protein sequence ID" value="ACU94953.1"/>
    <property type="molecule type" value="Genomic_DNA"/>
</dbReference>
<protein>
    <submittedName>
        <fullName evidence="2">Uncharacterized protein</fullName>
    </submittedName>
</protein>
<keyword evidence="1" id="KW-0472">Membrane</keyword>
<organism evidence="2 3">
    <name type="scientific">Cryptobacterium curtum (strain ATCC 700683 / DSM 15641 / CCUG 43107 / 12-3)</name>
    <dbReference type="NCBI Taxonomy" id="469378"/>
    <lineage>
        <taxon>Bacteria</taxon>
        <taxon>Bacillati</taxon>
        <taxon>Actinomycetota</taxon>
        <taxon>Coriobacteriia</taxon>
        <taxon>Eggerthellales</taxon>
        <taxon>Eggerthellaceae</taxon>
        <taxon>Cryptobacterium</taxon>
    </lineage>
</organism>
<dbReference type="KEGG" id="ccu:Ccur_12730"/>
<sequence>MVARFARVLPLLVVMALIAAVIYVAVSWRSSPNRAKELLIHIFFGINGLICAFFGLAALYALFESNSVAVELAFSFFAVGAIGLVVTAICRTIFHRNHPHYRFIPVEAEVINPPIWQRIAAEVLRRLLHRR</sequence>
<dbReference type="HOGENOM" id="CLU_2025199_0_0_11"/>
<evidence type="ECO:0000313" key="3">
    <source>
        <dbReference type="Proteomes" id="UP000000954"/>
    </source>
</evidence>
<proteinExistence type="predicted"/>
<keyword evidence="3" id="KW-1185">Reference proteome</keyword>
<reference evidence="2 3" key="1">
    <citation type="journal article" date="2009" name="Stand. Genomic Sci.">
        <title>Complete genome sequence of Cryptobacterium curtum type strain (12-3).</title>
        <authorList>
            <person name="Mavrommatis K."/>
            <person name="Pukall R."/>
            <person name="Rohde C."/>
            <person name="Chen F."/>
            <person name="Sims D."/>
            <person name="Brettin T."/>
            <person name="Kuske C."/>
            <person name="Detter J.C."/>
            <person name="Han C."/>
            <person name="Lapidus A."/>
            <person name="Copeland A."/>
            <person name="Glavina Del Rio T."/>
            <person name="Nolan M."/>
            <person name="Lucas S."/>
            <person name="Tice H."/>
            <person name="Cheng J.F."/>
            <person name="Bruce D."/>
            <person name="Goodwin L."/>
            <person name="Pitluck S."/>
            <person name="Ovchinnikova G."/>
            <person name="Pati A."/>
            <person name="Ivanova N."/>
            <person name="Chen A."/>
            <person name="Palaniappan K."/>
            <person name="Chain P."/>
            <person name="D'haeseleer P."/>
            <person name="Goker M."/>
            <person name="Bristow J."/>
            <person name="Eisen J.A."/>
            <person name="Markowitz V."/>
            <person name="Hugenholtz P."/>
            <person name="Rohde M."/>
            <person name="Klenk H.P."/>
            <person name="Kyrpides N.C."/>
        </authorList>
    </citation>
    <scope>NUCLEOTIDE SEQUENCE [LARGE SCALE GENOMIC DNA]</scope>
    <source>
        <strain evidence="3">ATCC 700683 / DSM 15641 / 12-3</strain>
    </source>
</reference>
<dbReference type="STRING" id="469378.Ccur_12730"/>